<protein>
    <submittedName>
        <fullName evidence="2">Uncharacterized protein LOC109579565</fullName>
    </submittedName>
</protein>
<dbReference type="OMA" id="WIINERP"/>
<dbReference type="InterPro" id="IPR010512">
    <property type="entry name" value="DUF1091"/>
</dbReference>
<sequence>MNYSFYLFVFLCNTQFITSWRSFTFRFSAIQCTKRSQLISFINCSIPQQTGPRDGLSLSLKFSTAIVNPYLDLIVTATRSSQSEFVIINITQFDGCKFLQNTNRFNLLKILRNEFEKFAKMPNKCPVVKGTEIHVKNMSLDPERFPPYVPQTGFKTEVRLWEKYTPLFNLNVIGSVDMKKRIKKQQSKK</sequence>
<dbReference type="InParanoid" id="A0A6J0RKZ7"/>
<accession>A0A6J0RKZ7</accession>
<dbReference type="SMART" id="SM00697">
    <property type="entry name" value="DM8"/>
    <property type="match status" value="1"/>
</dbReference>
<dbReference type="OrthoDB" id="8040949at2759"/>
<dbReference type="Pfam" id="PF06477">
    <property type="entry name" value="DUF1091"/>
    <property type="match status" value="1"/>
</dbReference>
<reference evidence="1" key="1">
    <citation type="submission" date="2025-05" db="UniProtKB">
        <authorList>
            <consortium name="RefSeq"/>
        </authorList>
    </citation>
    <scope>NUCLEOTIDE SEQUENCE [LARGE SCALE GENOMIC DNA]</scope>
</reference>
<organism evidence="1 2">
    <name type="scientific">Bactrocera dorsalis</name>
    <name type="common">Oriental fruit fly</name>
    <name type="synonym">Dacus dorsalis</name>
    <dbReference type="NCBI Taxonomy" id="27457"/>
    <lineage>
        <taxon>Eukaryota</taxon>
        <taxon>Metazoa</taxon>
        <taxon>Ecdysozoa</taxon>
        <taxon>Arthropoda</taxon>
        <taxon>Hexapoda</taxon>
        <taxon>Insecta</taxon>
        <taxon>Pterygota</taxon>
        <taxon>Neoptera</taxon>
        <taxon>Endopterygota</taxon>
        <taxon>Diptera</taxon>
        <taxon>Brachycera</taxon>
        <taxon>Muscomorpha</taxon>
        <taxon>Tephritoidea</taxon>
        <taxon>Tephritidae</taxon>
        <taxon>Bactrocera</taxon>
        <taxon>Bactrocera</taxon>
    </lineage>
</organism>
<dbReference type="GeneID" id="109579565"/>
<dbReference type="KEGG" id="bdr:109579565"/>
<dbReference type="RefSeq" id="XP_019845972.1">
    <property type="nucleotide sequence ID" value="XM_019990413.3"/>
</dbReference>
<proteinExistence type="predicted"/>
<dbReference type="AlphaFoldDB" id="A0A6J0RKZ7"/>
<name>A0A6J0RKZ7_BACDO</name>
<gene>
    <name evidence="2" type="primary">LOC109579565</name>
</gene>
<dbReference type="PANTHER" id="PTHR20898">
    <property type="entry name" value="DAEDALUS ON 3-RELATED-RELATED"/>
    <property type="match status" value="1"/>
</dbReference>
<dbReference type="PANTHER" id="PTHR20898:SF0">
    <property type="entry name" value="DAEDALUS ON 3-RELATED"/>
    <property type="match status" value="1"/>
</dbReference>
<dbReference type="Proteomes" id="UP001652620">
    <property type="component" value="Chromosome 2"/>
</dbReference>
<evidence type="ECO:0000313" key="1">
    <source>
        <dbReference type="Proteomes" id="UP001652620"/>
    </source>
</evidence>
<keyword evidence="1" id="KW-1185">Reference proteome</keyword>
<reference evidence="2" key="2">
    <citation type="submission" date="2025-08" db="UniProtKB">
        <authorList>
            <consortium name="RefSeq"/>
        </authorList>
    </citation>
    <scope>IDENTIFICATION</scope>
    <source>
        <tissue evidence="2">Adult</tissue>
    </source>
</reference>
<evidence type="ECO:0000313" key="2">
    <source>
        <dbReference type="RefSeq" id="XP_019845972.1"/>
    </source>
</evidence>